<dbReference type="Pfam" id="PF14099">
    <property type="entry name" value="Polysacc_lyase"/>
    <property type="match status" value="1"/>
</dbReference>
<proteinExistence type="predicted"/>
<dbReference type="EMBL" id="JACKSJ010000148">
    <property type="protein sequence ID" value="MCV7171850.1"/>
    <property type="molecule type" value="Genomic_DNA"/>
</dbReference>
<feature type="signal peptide" evidence="1">
    <location>
        <begin position="1"/>
        <end position="20"/>
    </location>
</feature>
<gene>
    <name evidence="2" type="ORF">H7I41_18205</name>
</gene>
<name>A0A9X2YQU1_9MYCO</name>
<evidence type="ECO:0000313" key="2">
    <source>
        <dbReference type="EMBL" id="MCV7171850.1"/>
    </source>
</evidence>
<reference evidence="2" key="2">
    <citation type="journal article" date="2022" name="BMC Genomics">
        <title>Comparative genome analysis of mycobacteria focusing on tRNA and non-coding RNA.</title>
        <authorList>
            <person name="Behra P.R.K."/>
            <person name="Pettersson B.M.F."/>
            <person name="Ramesh M."/>
            <person name="Das S."/>
            <person name="Dasgupta S."/>
            <person name="Kirsebom L.A."/>
        </authorList>
    </citation>
    <scope>NUCLEOTIDE SEQUENCE</scope>
    <source>
        <strain evidence="2">DSM 44615</strain>
    </source>
</reference>
<dbReference type="Gene3D" id="2.60.120.200">
    <property type="match status" value="1"/>
</dbReference>
<dbReference type="Proteomes" id="UP001140293">
    <property type="component" value="Unassembled WGS sequence"/>
</dbReference>
<dbReference type="AlphaFoldDB" id="A0A9X2YQU1"/>
<comment type="caution">
    <text evidence="2">The sequence shown here is derived from an EMBL/GenBank/DDBJ whole genome shotgun (WGS) entry which is preliminary data.</text>
</comment>
<protein>
    <submittedName>
        <fullName evidence="2">Heparin lyase I family protein</fullName>
    </submittedName>
</protein>
<evidence type="ECO:0000313" key="3">
    <source>
        <dbReference type="Proteomes" id="UP001140293"/>
    </source>
</evidence>
<dbReference type="InterPro" id="IPR025975">
    <property type="entry name" value="Polysacc_lyase"/>
</dbReference>
<accession>A0A9X2YQU1</accession>
<dbReference type="GO" id="GO:0016829">
    <property type="term" value="F:lyase activity"/>
    <property type="evidence" value="ECO:0007669"/>
    <property type="project" value="UniProtKB-KW"/>
</dbReference>
<reference evidence="2" key="1">
    <citation type="submission" date="2020-07" db="EMBL/GenBank/DDBJ databases">
        <authorList>
            <person name="Pettersson B.M.F."/>
            <person name="Behra P.R.K."/>
            <person name="Ramesh M."/>
            <person name="Das S."/>
            <person name="Dasgupta S."/>
            <person name="Kirsebom L.A."/>
        </authorList>
    </citation>
    <scope>NUCLEOTIDE SEQUENCE</scope>
    <source>
        <strain evidence="2">DSM 44615</strain>
    </source>
</reference>
<dbReference type="RefSeq" id="WP_264014025.1">
    <property type="nucleotide sequence ID" value="NZ_JACKSJ010000148.1"/>
</dbReference>
<keyword evidence="1" id="KW-0732">Signal</keyword>
<keyword evidence="2" id="KW-0456">Lyase</keyword>
<feature type="chain" id="PRO_5040908770" evidence="1">
    <location>
        <begin position="21"/>
        <end position="255"/>
    </location>
</feature>
<dbReference type="PROSITE" id="PS51257">
    <property type="entry name" value="PROKAR_LIPOPROTEIN"/>
    <property type="match status" value="1"/>
</dbReference>
<keyword evidence="3" id="KW-1185">Reference proteome</keyword>
<evidence type="ECO:0000256" key="1">
    <source>
        <dbReference type="SAM" id="SignalP"/>
    </source>
</evidence>
<sequence>MRFRSAALAAAVLATAAGCATEPPRVPVGSRVVFVGDYDTGNLTQWATLQTQDWSQFAGDYCTYRACVHDDGEGHSTAARFEVRDGDVPPFGGGERAEVRTGDGPSSGGYAFEGDERWYEMSVKFDESFRNPRVSSAGWFIVMQWFGYGAPALALQVSESNTLDFGGDGVPRRYHRSIGEVRPGEWVDYILHVKFSKNPSVGFVEAWADGLLVLPRYNRPTMTTESSYLKQGIYRDADAGGTQVVWHDGLRVTAP</sequence>
<organism evidence="2 3">
    <name type="scientific">[Mycobacterium] manitobense</name>
    <dbReference type="NCBI Taxonomy" id="190147"/>
    <lineage>
        <taxon>Bacteria</taxon>
        <taxon>Bacillati</taxon>
        <taxon>Actinomycetota</taxon>
        <taxon>Actinomycetes</taxon>
        <taxon>Mycobacteriales</taxon>
        <taxon>Mycobacteriaceae</taxon>
        <taxon>Mycolicibacterium</taxon>
    </lineage>
</organism>